<keyword evidence="5 6" id="KW-0472">Membrane</keyword>
<gene>
    <name evidence="8" type="primary">LOC120270248</name>
</gene>
<proteinExistence type="inferred from homology"/>
<dbReference type="InterPro" id="IPR044890">
    <property type="entry name" value="TMEM14_sf"/>
</dbReference>
<feature type="transmembrane region" description="Helical" evidence="6">
    <location>
        <begin position="84"/>
        <end position="102"/>
    </location>
</feature>
<evidence type="ECO:0000313" key="7">
    <source>
        <dbReference type="Proteomes" id="UP001515500"/>
    </source>
</evidence>
<dbReference type="GO" id="GO:0015245">
    <property type="term" value="F:fatty acid transmembrane transporter activity"/>
    <property type="evidence" value="ECO:0007669"/>
    <property type="project" value="TreeGrafter"/>
</dbReference>
<protein>
    <submittedName>
        <fullName evidence="8">Protein FATTY ACID EXPORT 4, chloroplastic-like</fullName>
    </submittedName>
</protein>
<dbReference type="GO" id="GO:0009706">
    <property type="term" value="C:chloroplast inner membrane"/>
    <property type="evidence" value="ECO:0007669"/>
    <property type="project" value="TreeGrafter"/>
</dbReference>
<dbReference type="PANTHER" id="PTHR12668">
    <property type="entry name" value="TRANSMEMBRANE PROTEIN 14, 15"/>
    <property type="match status" value="1"/>
</dbReference>
<evidence type="ECO:0000256" key="2">
    <source>
        <dbReference type="ARBA" id="ARBA00007590"/>
    </source>
</evidence>
<name>A0AB40C0C1_DIOCR</name>
<keyword evidence="4 6" id="KW-1133">Transmembrane helix</keyword>
<dbReference type="AlphaFoldDB" id="A0AB40C0C1"/>
<evidence type="ECO:0000313" key="8">
    <source>
        <dbReference type="RefSeq" id="XP_039133204.1"/>
    </source>
</evidence>
<evidence type="ECO:0000256" key="1">
    <source>
        <dbReference type="ARBA" id="ARBA00004370"/>
    </source>
</evidence>
<feature type="transmembrane region" description="Helical" evidence="6">
    <location>
        <begin position="56"/>
        <end position="77"/>
    </location>
</feature>
<reference evidence="8" key="1">
    <citation type="submission" date="2025-08" db="UniProtKB">
        <authorList>
            <consortium name="RefSeq"/>
        </authorList>
    </citation>
    <scope>IDENTIFICATION</scope>
</reference>
<accession>A0AB40C0C1</accession>
<evidence type="ECO:0000256" key="6">
    <source>
        <dbReference type="SAM" id="Phobius"/>
    </source>
</evidence>
<feature type="transmembrane region" description="Helical" evidence="6">
    <location>
        <begin position="114"/>
        <end position="132"/>
    </location>
</feature>
<comment type="subcellular location">
    <subcellularLocation>
        <location evidence="1">Membrane</location>
    </subcellularLocation>
</comment>
<comment type="similarity">
    <text evidence="2">Belongs to the TMEM14 family.</text>
</comment>
<dbReference type="RefSeq" id="XP_039133204.1">
    <property type="nucleotide sequence ID" value="XM_039277270.1"/>
</dbReference>
<evidence type="ECO:0000256" key="4">
    <source>
        <dbReference type="ARBA" id="ARBA00022989"/>
    </source>
</evidence>
<evidence type="ECO:0000256" key="3">
    <source>
        <dbReference type="ARBA" id="ARBA00022692"/>
    </source>
</evidence>
<evidence type="ECO:0000256" key="5">
    <source>
        <dbReference type="ARBA" id="ARBA00023136"/>
    </source>
</evidence>
<dbReference type="Gene3D" id="1.10.10.1740">
    <property type="entry name" value="Transmembrane protein 14-like"/>
    <property type="match status" value="1"/>
</dbReference>
<dbReference type="GeneID" id="120270248"/>
<dbReference type="Pfam" id="PF03647">
    <property type="entry name" value="Tmemb_14"/>
    <property type="match status" value="1"/>
</dbReference>
<feature type="transmembrane region" description="Helical" evidence="6">
    <location>
        <begin position="139"/>
        <end position="158"/>
    </location>
</feature>
<dbReference type="PANTHER" id="PTHR12668:SF38">
    <property type="entry name" value="PROTEIN FATTY ACID EXPORT 4, CHLOROPLASTIC"/>
    <property type="match status" value="1"/>
</dbReference>
<keyword evidence="3 6" id="KW-0812">Transmembrane</keyword>
<organism evidence="7 8">
    <name type="scientific">Dioscorea cayennensis subsp. rotundata</name>
    <name type="common">White Guinea yam</name>
    <name type="synonym">Dioscorea rotundata</name>
    <dbReference type="NCBI Taxonomy" id="55577"/>
    <lineage>
        <taxon>Eukaryota</taxon>
        <taxon>Viridiplantae</taxon>
        <taxon>Streptophyta</taxon>
        <taxon>Embryophyta</taxon>
        <taxon>Tracheophyta</taxon>
        <taxon>Spermatophyta</taxon>
        <taxon>Magnoliopsida</taxon>
        <taxon>Liliopsida</taxon>
        <taxon>Dioscoreales</taxon>
        <taxon>Dioscoreaceae</taxon>
        <taxon>Dioscorea</taxon>
    </lineage>
</organism>
<dbReference type="InterPro" id="IPR005349">
    <property type="entry name" value="TMEM14"/>
</dbReference>
<dbReference type="Proteomes" id="UP001515500">
    <property type="component" value="Chromosome 2"/>
</dbReference>
<keyword evidence="7" id="KW-1185">Reference proteome</keyword>
<sequence>MVISSCSSFNPLLSPLVPTSKYQSKLLPRFSASRSIDRSLKKAPSLHCHAQLLSDLAPATASVYGALLFGGGVFAYVRSGSKGSVIGGLSGAALMGTAYYLMQSPETKVIGDALGFGSAFLFSVVFGIRLAATRKLIPSGLLLALSLGSLGVFLSSYLHDKI</sequence>